<gene>
    <name evidence="1" type="ORF">E5K04_04085</name>
</gene>
<dbReference type="AlphaFoldDB" id="A0A4T0V1M2"/>
<dbReference type="OrthoDB" id="6615103at2"/>
<accession>A0A4T0V1M2</accession>
<name>A0A4T0V1M2_9NEIS</name>
<organism evidence="1 2">
    <name type="scientific">Crenobacter intestini</name>
    <dbReference type="NCBI Taxonomy" id="2563443"/>
    <lineage>
        <taxon>Bacteria</taxon>
        <taxon>Pseudomonadati</taxon>
        <taxon>Pseudomonadota</taxon>
        <taxon>Betaproteobacteria</taxon>
        <taxon>Neisseriales</taxon>
        <taxon>Neisseriaceae</taxon>
        <taxon>Crenobacter</taxon>
    </lineage>
</organism>
<sequence>MSTIKEFVASGREFVLTDEAAPAILHKPQTLYKWACYGNGPIQPVRIGRRLLWRVSDLARLVGEA</sequence>
<keyword evidence="2" id="KW-1185">Reference proteome</keyword>
<evidence type="ECO:0000313" key="2">
    <source>
        <dbReference type="Proteomes" id="UP000308891"/>
    </source>
</evidence>
<dbReference type="EMBL" id="STGJ01000003">
    <property type="protein sequence ID" value="TIC85187.1"/>
    <property type="molecule type" value="Genomic_DNA"/>
</dbReference>
<reference evidence="1 2" key="1">
    <citation type="submission" date="2019-04" db="EMBL/GenBank/DDBJ databases">
        <title>Crenobacter sp. nov.</title>
        <authorList>
            <person name="Shi S."/>
        </authorList>
    </citation>
    <scope>NUCLEOTIDE SEQUENCE [LARGE SCALE GENOMIC DNA]</scope>
    <source>
        <strain evidence="1 2">GY 70310</strain>
    </source>
</reference>
<evidence type="ECO:0000313" key="1">
    <source>
        <dbReference type="EMBL" id="TIC85187.1"/>
    </source>
</evidence>
<protein>
    <submittedName>
        <fullName evidence="1">Helix-turn-helix domain-containing protein</fullName>
    </submittedName>
</protein>
<dbReference type="Proteomes" id="UP000308891">
    <property type="component" value="Unassembled WGS sequence"/>
</dbReference>
<proteinExistence type="predicted"/>
<comment type="caution">
    <text evidence="1">The sequence shown here is derived from an EMBL/GenBank/DDBJ whole genome shotgun (WGS) entry which is preliminary data.</text>
</comment>